<evidence type="ECO:0000313" key="1">
    <source>
        <dbReference type="EMBL" id="PKI68400.1"/>
    </source>
</evidence>
<evidence type="ECO:0008006" key="3">
    <source>
        <dbReference type="Google" id="ProtNLM"/>
    </source>
</evidence>
<dbReference type="Proteomes" id="UP000233551">
    <property type="component" value="Unassembled WGS sequence"/>
</dbReference>
<sequence>MDPWTVMGHFLPIKEWVPKLTVWRRRRVAGNRAMESWWVCRWEVWLARREGRVLPRWLLDAGGVGASRWAADNSSKDPFGPWMLVSRGRGKRRNIPVTGCSSSWPKKSRRLRPLLRSCGLPFLVWNMLGVRIEADHCGVRIRLLLVTGQGGWRGEPLTSSLVRNIRTLLAREWVFEVVHTHCEGNGCADWMARWATALPSGLQFYSSLLGVLALLLMGDCIRVSMPRFCTA</sequence>
<proteinExistence type="predicted"/>
<comment type="caution">
    <text evidence="1">The sequence shown here is derived from an EMBL/GenBank/DDBJ whole genome shotgun (WGS) entry which is preliminary data.</text>
</comment>
<evidence type="ECO:0000313" key="2">
    <source>
        <dbReference type="Proteomes" id="UP000233551"/>
    </source>
</evidence>
<keyword evidence="2" id="KW-1185">Reference proteome</keyword>
<dbReference type="AlphaFoldDB" id="A0A2I0KJA1"/>
<organism evidence="1 2">
    <name type="scientific">Punica granatum</name>
    <name type="common">Pomegranate</name>
    <dbReference type="NCBI Taxonomy" id="22663"/>
    <lineage>
        <taxon>Eukaryota</taxon>
        <taxon>Viridiplantae</taxon>
        <taxon>Streptophyta</taxon>
        <taxon>Embryophyta</taxon>
        <taxon>Tracheophyta</taxon>
        <taxon>Spermatophyta</taxon>
        <taxon>Magnoliopsida</taxon>
        <taxon>eudicotyledons</taxon>
        <taxon>Gunneridae</taxon>
        <taxon>Pentapetalae</taxon>
        <taxon>rosids</taxon>
        <taxon>malvids</taxon>
        <taxon>Myrtales</taxon>
        <taxon>Lythraceae</taxon>
        <taxon>Punica</taxon>
    </lineage>
</organism>
<name>A0A2I0KJA1_PUNGR</name>
<protein>
    <recommendedName>
        <fullName evidence="3">RNase H type-1 domain-containing protein</fullName>
    </recommendedName>
</protein>
<dbReference type="EMBL" id="PGOL01000558">
    <property type="protein sequence ID" value="PKI68400.1"/>
    <property type="molecule type" value="Genomic_DNA"/>
</dbReference>
<gene>
    <name evidence="1" type="ORF">CRG98_011197</name>
</gene>
<accession>A0A2I0KJA1</accession>
<reference evidence="1 2" key="1">
    <citation type="submission" date="2017-11" db="EMBL/GenBank/DDBJ databases">
        <title>De-novo sequencing of pomegranate (Punica granatum L.) genome.</title>
        <authorList>
            <person name="Akparov Z."/>
            <person name="Amiraslanov A."/>
            <person name="Hajiyeva S."/>
            <person name="Abbasov M."/>
            <person name="Kaur K."/>
            <person name="Hamwieh A."/>
            <person name="Solovyev V."/>
            <person name="Salamov A."/>
            <person name="Braich B."/>
            <person name="Kosarev P."/>
            <person name="Mahmoud A."/>
            <person name="Hajiyev E."/>
            <person name="Babayeva S."/>
            <person name="Izzatullayeva V."/>
            <person name="Mammadov A."/>
            <person name="Mammadov A."/>
            <person name="Sharifova S."/>
            <person name="Ojaghi J."/>
            <person name="Eynullazada K."/>
            <person name="Bayramov B."/>
            <person name="Abdulazimova A."/>
            <person name="Shahmuradov I."/>
        </authorList>
    </citation>
    <scope>NUCLEOTIDE SEQUENCE [LARGE SCALE GENOMIC DNA]</scope>
    <source>
        <strain evidence="2">cv. AG2017</strain>
        <tissue evidence="1">Leaf</tissue>
    </source>
</reference>